<proteinExistence type="predicted"/>
<evidence type="ECO:0000313" key="2">
    <source>
        <dbReference type="EMBL" id="KAD2805174.1"/>
    </source>
</evidence>
<reference evidence="2 3" key="1">
    <citation type="submission" date="2019-05" db="EMBL/GenBank/DDBJ databases">
        <title>Mikania micrantha, genome provides insights into the molecular mechanism of rapid growth.</title>
        <authorList>
            <person name="Liu B."/>
        </authorList>
    </citation>
    <scope>NUCLEOTIDE SEQUENCE [LARGE SCALE GENOMIC DNA]</scope>
    <source>
        <strain evidence="2">NLD-2019</strain>
        <tissue evidence="2">Leaf</tissue>
    </source>
</reference>
<keyword evidence="3" id="KW-1185">Reference proteome</keyword>
<dbReference type="Proteomes" id="UP000326396">
    <property type="component" value="Linkage Group LG8"/>
</dbReference>
<evidence type="ECO:0000256" key="1">
    <source>
        <dbReference type="SAM" id="MobiDB-lite"/>
    </source>
</evidence>
<feature type="compositionally biased region" description="Low complexity" evidence="1">
    <location>
        <begin position="14"/>
        <end position="25"/>
    </location>
</feature>
<feature type="region of interest" description="Disordered" evidence="1">
    <location>
        <begin position="14"/>
        <end position="109"/>
    </location>
</feature>
<gene>
    <name evidence="2" type="ORF">E3N88_38551</name>
</gene>
<accession>A0A5N6LUB4</accession>
<dbReference type="EMBL" id="SZYD01000018">
    <property type="protein sequence ID" value="KAD2805174.1"/>
    <property type="molecule type" value="Genomic_DNA"/>
</dbReference>
<name>A0A5N6LUB4_9ASTR</name>
<organism evidence="2 3">
    <name type="scientific">Mikania micrantha</name>
    <name type="common">bitter vine</name>
    <dbReference type="NCBI Taxonomy" id="192012"/>
    <lineage>
        <taxon>Eukaryota</taxon>
        <taxon>Viridiplantae</taxon>
        <taxon>Streptophyta</taxon>
        <taxon>Embryophyta</taxon>
        <taxon>Tracheophyta</taxon>
        <taxon>Spermatophyta</taxon>
        <taxon>Magnoliopsida</taxon>
        <taxon>eudicotyledons</taxon>
        <taxon>Gunneridae</taxon>
        <taxon>Pentapetalae</taxon>
        <taxon>asterids</taxon>
        <taxon>campanulids</taxon>
        <taxon>Asterales</taxon>
        <taxon>Asteraceae</taxon>
        <taxon>Asteroideae</taxon>
        <taxon>Heliantheae alliance</taxon>
        <taxon>Eupatorieae</taxon>
        <taxon>Mikania</taxon>
    </lineage>
</organism>
<sequence length="109" mass="12478">MCCRLFDLFPFLTSSTTSAQSSTPTLLRSDPPRLRHHAPPIRTSTTTDPPPCEKEATGKVGKRVREGDDRKSWETRSRRRCDGRSDPPQIVHHVRRRCDGRSDPRQIVK</sequence>
<feature type="compositionally biased region" description="Basic and acidic residues" evidence="1">
    <location>
        <begin position="51"/>
        <end position="85"/>
    </location>
</feature>
<protein>
    <submittedName>
        <fullName evidence="2">Uncharacterized protein</fullName>
    </submittedName>
</protein>
<dbReference type="AlphaFoldDB" id="A0A5N6LUB4"/>
<comment type="caution">
    <text evidence="2">The sequence shown here is derived from an EMBL/GenBank/DDBJ whole genome shotgun (WGS) entry which is preliminary data.</text>
</comment>
<feature type="compositionally biased region" description="Basic and acidic residues" evidence="1">
    <location>
        <begin position="97"/>
        <end position="109"/>
    </location>
</feature>
<evidence type="ECO:0000313" key="3">
    <source>
        <dbReference type="Proteomes" id="UP000326396"/>
    </source>
</evidence>